<name>A0AAJ4W830_9GAMM</name>
<comment type="caution">
    <text evidence="1">The sequence shown here is derived from an EMBL/GenBank/DDBJ whole genome shotgun (WGS) entry which is preliminary data.</text>
</comment>
<dbReference type="AlphaFoldDB" id="A0AAJ4W830"/>
<protein>
    <submittedName>
        <fullName evidence="1">Uncharacterized protein</fullName>
    </submittedName>
</protein>
<dbReference type="EMBL" id="FOLW01000001">
    <property type="protein sequence ID" value="SFC09590.1"/>
    <property type="molecule type" value="Genomic_DNA"/>
</dbReference>
<gene>
    <name evidence="1" type="ORF">SAMN02745723_101372</name>
</gene>
<evidence type="ECO:0000313" key="1">
    <source>
        <dbReference type="EMBL" id="SFC09590.1"/>
    </source>
</evidence>
<organism evidence="1 2">
    <name type="scientific">Pragia fontium DSM 5563 = ATCC 49100</name>
    <dbReference type="NCBI Taxonomy" id="1122977"/>
    <lineage>
        <taxon>Bacteria</taxon>
        <taxon>Pseudomonadati</taxon>
        <taxon>Pseudomonadota</taxon>
        <taxon>Gammaproteobacteria</taxon>
        <taxon>Enterobacterales</taxon>
        <taxon>Budviciaceae</taxon>
        <taxon>Pragia</taxon>
    </lineage>
</organism>
<reference evidence="1 2" key="1">
    <citation type="submission" date="2016-10" db="EMBL/GenBank/DDBJ databases">
        <authorList>
            <person name="Varghese N."/>
            <person name="Submissions S."/>
        </authorList>
    </citation>
    <scope>NUCLEOTIDE SEQUENCE [LARGE SCALE GENOMIC DNA]</scope>
    <source>
        <strain evidence="1 2">DSM 5563</strain>
    </source>
</reference>
<evidence type="ECO:0000313" key="2">
    <source>
        <dbReference type="Proteomes" id="UP000226420"/>
    </source>
</evidence>
<accession>A0AAJ4W830</accession>
<sequence length="55" mass="6065">MFAAATRSGFHQHDDDVFDGLMPSSLRKRERVAVGEANIHIVNGPKGERSESSRP</sequence>
<dbReference type="Proteomes" id="UP000226420">
    <property type="component" value="Unassembled WGS sequence"/>
</dbReference>
<proteinExistence type="predicted"/>